<protein>
    <submittedName>
        <fullName evidence="1">Uncharacterized protein</fullName>
    </submittedName>
</protein>
<comment type="caution">
    <text evidence="1">The sequence shown here is derived from an EMBL/GenBank/DDBJ whole genome shotgun (WGS) entry which is preliminary data.</text>
</comment>
<dbReference type="EMBL" id="BGPR01103373">
    <property type="protein sequence ID" value="GBM66201.1"/>
    <property type="molecule type" value="Genomic_DNA"/>
</dbReference>
<name>A0A4Y2HLE2_ARAVE</name>
<gene>
    <name evidence="1" type="ORF">AVEN_54471_1</name>
</gene>
<sequence>MDIKPFLFAYFVDAFKEYRAHFAVVPFWCLCDACEDGGERDEPEYKVQRHMIVAVDKPFVGAFKRIWEDKVKSPTHENDLGKSLKQIKDKLQLLQAIAHVSLPKSSCYKKKQNKRKMR</sequence>
<reference evidence="1 2" key="1">
    <citation type="journal article" date="2019" name="Sci. Rep.">
        <title>Orb-weaving spider Araneus ventricosus genome elucidates the spidroin gene catalogue.</title>
        <authorList>
            <person name="Kono N."/>
            <person name="Nakamura H."/>
            <person name="Ohtoshi R."/>
            <person name="Moran D.A.P."/>
            <person name="Shinohara A."/>
            <person name="Yoshida Y."/>
            <person name="Fujiwara M."/>
            <person name="Mori M."/>
            <person name="Tomita M."/>
            <person name="Arakawa K."/>
        </authorList>
    </citation>
    <scope>NUCLEOTIDE SEQUENCE [LARGE SCALE GENOMIC DNA]</scope>
</reference>
<evidence type="ECO:0000313" key="1">
    <source>
        <dbReference type="EMBL" id="GBM66201.1"/>
    </source>
</evidence>
<proteinExistence type="predicted"/>
<organism evidence="1 2">
    <name type="scientific">Araneus ventricosus</name>
    <name type="common">Orbweaver spider</name>
    <name type="synonym">Epeira ventricosa</name>
    <dbReference type="NCBI Taxonomy" id="182803"/>
    <lineage>
        <taxon>Eukaryota</taxon>
        <taxon>Metazoa</taxon>
        <taxon>Ecdysozoa</taxon>
        <taxon>Arthropoda</taxon>
        <taxon>Chelicerata</taxon>
        <taxon>Arachnida</taxon>
        <taxon>Araneae</taxon>
        <taxon>Araneomorphae</taxon>
        <taxon>Entelegynae</taxon>
        <taxon>Araneoidea</taxon>
        <taxon>Araneidae</taxon>
        <taxon>Araneus</taxon>
    </lineage>
</organism>
<dbReference type="Proteomes" id="UP000499080">
    <property type="component" value="Unassembled WGS sequence"/>
</dbReference>
<keyword evidence="2" id="KW-1185">Reference proteome</keyword>
<accession>A0A4Y2HLE2</accession>
<evidence type="ECO:0000313" key="2">
    <source>
        <dbReference type="Proteomes" id="UP000499080"/>
    </source>
</evidence>
<dbReference type="AlphaFoldDB" id="A0A4Y2HLE2"/>